<dbReference type="InterPro" id="IPR036770">
    <property type="entry name" value="Ankyrin_rpt-contain_sf"/>
</dbReference>
<dbReference type="SMART" id="SM00248">
    <property type="entry name" value="ANK"/>
    <property type="match status" value="4"/>
</dbReference>
<dbReference type="SUPFAM" id="SSF48403">
    <property type="entry name" value="Ankyrin repeat"/>
    <property type="match status" value="1"/>
</dbReference>
<evidence type="ECO:0000313" key="6">
    <source>
        <dbReference type="Proteomes" id="UP000324907"/>
    </source>
</evidence>
<dbReference type="Proteomes" id="UP000324907">
    <property type="component" value="Unassembled WGS sequence"/>
</dbReference>
<dbReference type="Gene3D" id="1.25.40.20">
    <property type="entry name" value="Ankyrin repeat-containing domain"/>
    <property type="match status" value="2"/>
</dbReference>
<dbReference type="Pfam" id="PF13857">
    <property type="entry name" value="Ank_5"/>
    <property type="match status" value="1"/>
</dbReference>
<sequence length="354" mass="37503">MDEGHDNLRQLATDQPAAAVAAAGCTEDSEAGAQARARASPRKRGEFAELPAEPTSHPTRVRAPAGQAGGSFEASRVACAAAESCSPPGAVCAEEALTDTGTATTAGAAKHDGCPALAVVDEELSDEEEDLTSDERLLRAARWKGVGAIERLLRNRLDAHASDSWGATPLMIAARHRPREITAALLRHGGRGGINARNKLGHTALHEACVADNTGAVAELLEAGADWSVVDKNGETALMAASVNGSFEAAQLLLRESPIEGLCARDNEGNTALHHACHGRWGYMTQLLLDAGSDASALNKHGQWPSDMWTNASNYTAVMAASAAARLEPLRHQRIQRWVRRSLLVLWRSSDHSE</sequence>
<dbReference type="AlphaFoldDB" id="A0A5A8CPX9"/>
<evidence type="ECO:0000256" key="4">
    <source>
        <dbReference type="SAM" id="MobiDB-lite"/>
    </source>
</evidence>
<dbReference type="EMBL" id="VLTL01000184">
    <property type="protein sequence ID" value="KAA0155113.1"/>
    <property type="molecule type" value="Genomic_DNA"/>
</dbReference>
<dbReference type="Pfam" id="PF12796">
    <property type="entry name" value="Ank_2"/>
    <property type="match status" value="1"/>
</dbReference>
<dbReference type="PROSITE" id="PS50088">
    <property type="entry name" value="ANK_REPEAT"/>
    <property type="match status" value="2"/>
</dbReference>
<feature type="repeat" description="ANK" evidence="3">
    <location>
        <begin position="268"/>
        <end position="300"/>
    </location>
</feature>
<keyword evidence="1" id="KW-0677">Repeat</keyword>
<gene>
    <name evidence="5" type="ORF">FNF28_06747</name>
</gene>
<accession>A0A5A8CPX9</accession>
<dbReference type="PANTHER" id="PTHR24171">
    <property type="entry name" value="ANKYRIN REPEAT DOMAIN-CONTAINING PROTEIN 39-RELATED"/>
    <property type="match status" value="1"/>
</dbReference>
<protein>
    <submittedName>
        <fullName evidence="5">Uncharacterized protein</fullName>
    </submittedName>
</protein>
<proteinExistence type="predicted"/>
<dbReference type="PROSITE" id="PS50297">
    <property type="entry name" value="ANK_REP_REGION"/>
    <property type="match status" value="2"/>
</dbReference>
<name>A0A5A8CPX9_CAFRO</name>
<evidence type="ECO:0000256" key="1">
    <source>
        <dbReference type="ARBA" id="ARBA00022737"/>
    </source>
</evidence>
<evidence type="ECO:0000256" key="3">
    <source>
        <dbReference type="PROSITE-ProRule" id="PRU00023"/>
    </source>
</evidence>
<organism evidence="5 6">
    <name type="scientific">Cafeteria roenbergensis</name>
    <name type="common">Marine flagellate</name>
    <dbReference type="NCBI Taxonomy" id="33653"/>
    <lineage>
        <taxon>Eukaryota</taxon>
        <taxon>Sar</taxon>
        <taxon>Stramenopiles</taxon>
        <taxon>Bigyra</taxon>
        <taxon>Opalozoa</taxon>
        <taxon>Bicosoecida</taxon>
        <taxon>Cafeteriaceae</taxon>
        <taxon>Cafeteria</taxon>
    </lineage>
</organism>
<feature type="repeat" description="ANK" evidence="3">
    <location>
        <begin position="200"/>
        <end position="232"/>
    </location>
</feature>
<evidence type="ECO:0000256" key="2">
    <source>
        <dbReference type="ARBA" id="ARBA00023043"/>
    </source>
</evidence>
<comment type="caution">
    <text evidence="5">The sequence shown here is derived from an EMBL/GenBank/DDBJ whole genome shotgun (WGS) entry which is preliminary data.</text>
</comment>
<feature type="region of interest" description="Disordered" evidence="4">
    <location>
        <begin position="1"/>
        <end position="68"/>
    </location>
</feature>
<keyword evidence="2 3" id="KW-0040">ANK repeat</keyword>
<evidence type="ECO:0000313" key="5">
    <source>
        <dbReference type="EMBL" id="KAA0155113.1"/>
    </source>
</evidence>
<dbReference type="InterPro" id="IPR002110">
    <property type="entry name" value="Ankyrin_rpt"/>
</dbReference>
<reference evidence="5 6" key="1">
    <citation type="submission" date="2019-07" db="EMBL/GenBank/DDBJ databases">
        <title>Genomes of Cafeteria roenbergensis.</title>
        <authorList>
            <person name="Fischer M.G."/>
            <person name="Hackl T."/>
            <person name="Roman M."/>
        </authorList>
    </citation>
    <scope>NUCLEOTIDE SEQUENCE [LARGE SCALE GENOMIC DNA]</scope>
    <source>
        <strain evidence="5 6">RCC970-E3</strain>
    </source>
</reference>